<gene>
    <name evidence="2" type="ORF">QCA50_005127</name>
</gene>
<feature type="domain" description="F-box" evidence="1">
    <location>
        <begin position="1"/>
        <end position="49"/>
    </location>
</feature>
<dbReference type="InterPro" id="IPR001810">
    <property type="entry name" value="F-box_dom"/>
</dbReference>
<keyword evidence="3" id="KW-1185">Reference proteome</keyword>
<evidence type="ECO:0000259" key="1">
    <source>
        <dbReference type="PROSITE" id="PS50181"/>
    </source>
</evidence>
<dbReference type="PROSITE" id="PS50181">
    <property type="entry name" value="FBOX"/>
    <property type="match status" value="1"/>
</dbReference>
<proteinExistence type="predicted"/>
<accession>A0AAW0GIS6</accession>
<evidence type="ECO:0000313" key="3">
    <source>
        <dbReference type="Proteomes" id="UP001385951"/>
    </source>
</evidence>
<dbReference type="Proteomes" id="UP001385951">
    <property type="component" value="Unassembled WGS sequence"/>
</dbReference>
<protein>
    <recommendedName>
        <fullName evidence="1">F-box domain-containing protein</fullName>
    </recommendedName>
</protein>
<dbReference type="SUPFAM" id="SSF81383">
    <property type="entry name" value="F-box domain"/>
    <property type="match status" value="1"/>
</dbReference>
<dbReference type="SMART" id="SM00256">
    <property type="entry name" value="FBOX"/>
    <property type="match status" value="1"/>
</dbReference>
<reference evidence="2 3" key="1">
    <citation type="submission" date="2022-09" db="EMBL/GenBank/DDBJ databases">
        <authorList>
            <person name="Palmer J.M."/>
        </authorList>
    </citation>
    <scope>NUCLEOTIDE SEQUENCE [LARGE SCALE GENOMIC DNA]</scope>
    <source>
        <strain evidence="2 3">DSM 7382</strain>
    </source>
</reference>
<dbReference type="Gene3D" id="1.20.1280.50">
    <property type="match status" value="1"/>
</dbReference>
<name>A0AAW0GIS6_9APHY</name>
<sequence>MFELNDFPPELLLTILQYLPLQSLRAMTLLSRGWRNFFAQHKSVIYKNAAIFHRFVSHYNVSLGDAREAHDSVLSNNIDDWYTFCNHLFTLHKNWCGDTSKINIKVFNSPGSSMHVHRLKVDERNGFVITTHDMGGLKVIDSTTEATLWELPPTYVRTHAHCEYQNGFLIFDRFGAAKEVWRHYPDYDDSAARLVVQRPDDDQRGTGARSMESITSDDKRGCFKPWALLEMSQLGGAYRFVYPTLVVASMSTAYLYNVMEGKLIQTIEFTPNADDWVVGINYVEVNDKYVFVCCPDYLRIYSRSNGENVLCIKSTTISSIRYFDVKESRLELDGRLRQKHLAALVDFELDPVFTPTDPVFEFTAVHVCGSNLAVILSDERLVVIRDYESIITNPQSLSDLALQFGIVDPGGFASSRYLAFEYGRIGVVMTSGVFVFTVDSTEHELLHPDGERIASVNLSPSLRDTPFPNLIGCQIMPFFDIRFLDEVSCLQMTANKLYATFNPEILRIRDLMLRQFRDYANYLASGESGIEDDVDFYWTKGVTFAARTGAFDKCVVSVDFS</sequence>
<dbReference type="CDD" id="cd09917">
    <property type="entry name" value="F-box_SF"/>
    <property type="match status" value="1"/>
</dbReference>
<dbReference type="SUPFAM" id="SSF50978">
    <property type="entry name" value="WD40 repeat-like"/>
    <property type="match status" value="1"/>
</dbReference>
<dbReference type="AlphaFoldDB" id="A0AAW0GIS6"/>
<organism evidence="2 3">
    <name type="scientific">Cerrena zonata</name>
    <dbReference type="NCBI Taxonomy" id="2478898"/>
    <lineage>
        <taxon>Eukaryota</taxon>
        <taxon>Fungi</taxon>
        <taxon>Dikarya</taxon>
        <taxon>Basidiomycota</taxon>
        <taxon>Agaricomycotina</taxon>
        <taxon>Agaricomycetes</taxon>
        <taxon>Polyporales</taxon>
        <taxon>Cerrenaceae</taxon>
        <taxon>Cerrena</taxon>
    </lineage>
</organism>
<dbReference type="InterPro" id="IPR036322">
    <property type="entry name" value="WD40_repeat_dom_sf"/>
</dbReference>
<comment type="caution">
    <text evidence="2">The sequence shown here is derived from an EMBL/GenBank/DDBJ whole genome shotgun (WGS) entry which is preliminary data.</text>
</comment>
<dbReference type="EMBL" id="JASBNA010000005">
    <property type="protein sequence ID" value="KAK7691727.1"/>
    <property type="molecule type" value="Genomic_DNA"/>
</dbReference>
<evidence type="ECO:0000313" key="2">
    <source>
        <dbReference type="EMBL" id="KAK7691727.1"/>
    </source>
</evidence>
<dbReference type="Pfam" id="PF00646">
    <property type="entry name" value="F-box"/>
    <property type="match status" value="1"/>
</dbReference>
<dbReference type="InterPro" id="IPR036047">
    <property type="entry name" value="F-box-like_dom_sf"/>
</dbReference>